<dbReference type="EMBL" id="NCKU01002282">
    <property type="protein sequence ID" value="RWS09937.1"/>
    <property type="molecule type" value="Genomic_DNA"/>
</dbReference>
<proteinExistence type="predicted"/>
<dbReference type="Proteomes" id="UP000285301">
    <property type="component" value="Unassembled WGS sequence"/>
</dbReference>
<organism evidence="1 2">
    <name type="scientific">Dinothrombium tinctorium</name>
    <dbReference type="NCBI Taxonomy" id="1965070"/>
    <lineage>
        <taxon>Eukaryota</taxon>
        <taxon>Metazoa</taxon>
        <taxon>Ecdysozoa</taxon>
        <taxon>Arthropoda</taxon>
        <taxon>Chelicerata</taxon>
        <taxon>Arachnida</taxon>
        <taxon>Acari</taxon>
        <taxon>Acariformes</taxon>
        <taxon>Trombidiformes</taxon>
        <taxon>Prostigmata</taxon>
        <taxon>Anystina</taxon>
        <taxon>Parasitengona</taxon>
        <taxon>Trombidioidea</taxon>
        <taxon>Trombidiidae</taxon>
        <taxon>Dinothrombium</taxon>
    </lineage>
</organism>
<gene>
    <name evidence="1" type="ORF">B4U79_04962</name>
</gene>
<keyword evidence="2" id="KW-1185">Reference proteome</keyword>
<evidence type="ECO:0000313" key="1">
    <source>
        <dbReference type="EMBL" id="RWS09937.1"/>
    </source>
</evidence>
<accession>A0A3S3NVG5</accession>
<evidence type="ECO:0000313" key="2">
    <source>
        <dbReference type="Proteomes" id="UP000285301"/>
    </source>
</evidence>
<name>A0A3S3NVG5_9ACAR</name>
<dbReference type="AlphaFoldDB" id="A0A3S3NVG5"/>
<sequence>MKYNCDKMICRKSEYLFIFDRHRI</sequence>
<reference evidence="1 2" key="1">
    <citation type="journal article" date="2018" name="Gigascience">
        <title>Genomes of trombidid mites reveal novel predicted allergens and laterally-transferred genes associated with secondary metabolism.</title>
        <authorList>
            <person name="Dong X."/>
            <person name="Chaisiri K."/>
            <person name="Xia D."/>
            <person name="Armstrong S.D."/>
            <person name="Fang Y."/>
            <person name="Donnelly M.J."/>
            <person name="Kadowaki T."/>
            <person name="McGarry J.W."/>
            <person name="Darby A.C."/>
            <person name="Makepeace B.L."/>
        </authorList>
    </citation>
    <scope>NUCLEOTIDE SEQUENCE [LARGE SCALE GENOMIC DNA]</scope>
    <source>
        <strain evidence="1">UoL-WK</strain>
    </source>
</reference>
<protein>
    <submittedName>
        <fullName evidence="1">Uncharacterized protein</fullName>
    </submittedName>
</protein>
<feature type="non-terminal residue" evidence="1">
    <location>
        <position position="24"/>
    </location>
</feature>
<comment type="caution">
    <text evidence="1">The sequence shown here is derived from an EMBL/GenBank/DDBJ whole genome shotgun (WGS) entry which is preliminary data.</text>
</comment>